<accession>A0A8J4RHH3</accession>
<proteinExistence type="predicted"/>
<name>A0A8J4RHH3_9ROSI</name>
<protein>
    <submittedName>
        <fullName evidence="1">Uncharacterized protein</fullName>
    </submittedName>
</protein>
<evidence type="ECO:0000313" key="1">
    <source>
        <dbReference type="EMBL" id="KAF3970020.1"/>
    </source>
</evidence>
<dbReference type="Proteomes" id="UP000737018">
    <property type="component" value="Unassembled WGS sequence"/>
</dbReference>
<evidence type="ECO:0000313" key="2">
    <source>
        <dbReference type="Proteomes" id="UP000737018"/>
    </source>
</evidence>
<comment type="caution">
    <text evidence="1">The sequence shown here is derived from an EMBL/GenBank/DDBJ whole genome shotgun (WGS) entry which is preliminary data.</text>
</comment>
<sequence length="92" mass="10048">MRQSPLIAVSELGLAKSIEKMSSPSSINNPRWNGLVGEAKQIFKEMEIGEGANQVLDKARLQTMVEQLCNSGLIFKAYRLLMQLADSGVVPA</sequence>
<dbReference type="AlphaFoldDB" id="A0A8J4RHH3"/>
<gene>
    <name evidence="1" type="ORF">CMV_006228</name>
</gene>
<organism evidence="1 2">
    <name type="scientific">Castanea mollissima</name>
    <name type="common">Chinese chestnut</name>
    <dbReference type="NCBI Taxonomy" id="60419"/>
    <lineage>
        <taxon>Eukaryota</taxon>
        <taxon>Viridiplantae</taxon>
        <taxon>Streptophyta</taxon>
        <taxon>Embryophyta</taxon>
        <taxon>Tracheophyta</taxon>
        <taxon>Spermatophyta</taxon>
        <taxon>Magnoliopsida</taxon>
        <taxon>eudicotyledons</taxon>
        <taxon>Gunneridae</taxon>
        <taxon>Pentapetalae</taxon>
        <taxon>rosids</taxon>
        <taxon>fabids</taxon>
        <taxon>Fagales</taxon>
        <taxon>Fagaceae</taxon>
        <taxon>Castanea</taxon>
    </lineage>
</organism>
<reference evidence="1" key="1">
    <citation type="submission" date="2020-03" db="EMBL/GenBank/DDBJ databases">
        <title>Castanea mollissima Vanexum genome sequencing.</title>
        <authorList>
            <person name="Staton M."/>
        </authorList>
    </citation>
    <scope>NUCLEOTIDE SEQUENCE</scope>
    <source>
        <tissue evidence="1">Leaf</tissue>
    </source>
</reference>
<keyword evidence="2" id="KW-1185">Reference proteome</keyword>
<dbReference type="EMBL" id="JRKL02000579">
    <property type="protein sequence ID" value="KAF3970020.1"/>
    <property type="molecule type" value="Genomic_DNA"/>
</dbReference>
<dbReference type="OrthoDB" id="185373at2759"/>